<evidence type="ECO:0000313" key="2">
    <source>
        <dbReference type="EMBL" id="QLK26915.1"/>
    </source>
</evidence>
<dbReference type="GeneID" id="56142480"/>
<dbReference type="AlphaFoldDB" id="A0A7D6CPZ9"/>
<feature type="compositionally biased region" description="Basic and acidic residues" evidence="1">
    <location>
        <begin position="113"/>
        <end position="122"/>
    </location>
</feature>
<dbReference type="EMBL" id="CP059154">
    <property type="protein sequence ID" value="QLK26915.1"/>
    <property type="molecule type" value="Genomic_DNA"/>
</dbReference>
<gene>
    <name evidence="2" type="ORF">HYG81_04705</name>
</gene>
<sequence length="239" mass="23943">MSDERSPTSAATDDSGGADEAESDGDSSEPLESSGGPKRVVSDQSVDDILDSLDATKAGSTDSSDAVTTNGPSDAVTTNEPSDDAIDTAVDEDGVSAADEDGSDPATETTDESAFRSDERTNATDATSVDTAASSLPDDASLEELAARVDDGTVTGADVRAAEAGDGRESTPEIDEIDLSMDDLETARSGTGGSGGDTDVPADAGPLAGSVDPDADGGTSDDSTAEGGFLGRLKRFFSR</sequence>
<feature type="compositionally biased region" description="Polar residues" evidence="1">
    <location>
        <begin position="58"/>
        <end position="80"/>
    </location>
</feature>
<keyword evidence="3" id="KW-1185">Reference proteome</keyword>
<evidence type="ECO:0000256" key="1">
    <source>
        <dbReference type="SAM" id="MobiDB-lite"/>
    </source>
</evidence>
<dbReference type="Proteomes" id="UP000510869">
    <property type="component" value="Chromosome"/>
</dbReference>
<accession>A0A7D6CPZ9</accession>
<feature type="compositionally biased region" description="Acidic residues" evidence="1">
    <location>
        <begin position="81"/>
        <end position="103"/>
    </location>
</feature>
<reference evidence="2 3" key="1">
    <citation type="submission" date="2020-07" db="EMBL/GenBank/DDBJ databases">
        <title>Natrinema (YPL30) sp. nov. and Haloterrigena xxxxxx (YPL8) sp. nov., isolated from a salt mine.</title>
        <authorList>
            <person name="Cui H."/>
        </authorList>
    </citation>
    <scope>NUCLEOTIDE SEQUENCE [LARGE SCALE GENOMIC DNA]</scope>
    <source>
        <strain evidence="2 3">YPL13</strain>
    </source>
</reference>
<evidence type="ECO:0000313" key="3">
    <source>
        <dbReference type="Proteomes" id="UP000510869"/>
    </source>
</evidence>
<dbReference type="KEGG" id="nay:HYG81_04705"/>
<protein>
    <submittedName>
        <fullName evidence="2">Uncharacterized protein</fullName>
    </submittedName>
</protein>
<proteinExistence type="predicted"/>
<organism evidence="2 3">
    <name type="scientific">Natrinema zhouii</name>
    <dbReference type="NCBI Taxonomy" id="1710539"/>
    <lineage>
        <taxon>Archaea</taxon>
        <taxon>Methanobacteriati</taxon>
        <taxon>Methanobacteriota</taxon>
        <taxon>Stenosarchaea group</taxon>
        <taxon>Halobacteria</taxon>
        <taxon>Halobacteriales</taxon>
        <taxon>Natrialbaceae</taxon>
        <taxon>Natrinema</taxon>
    </lineage>
</organism>
<feature type="compositionally biased region" description="Acidic residues" evidence="1">
    <location>
        <begin position="16"/>
        <end position="29"/>
    </location>
</feature>
<feature type="compositionally biased region" description="Basic and acidic residues" evidence="1">
    <location>
        <begin position="160"/>
        <end position="171"/>
    </location>
</feature>
<feature type="compositionally biased region" description="Low complexity" evidence="1">
    <location>
        <begin position="123"/>
        <end position="135"/>
    </location>
</feature>
<feature type="compositionally biased region" description="Acidic residues" evidence="1">
    <location>
        <begin position="172"/>
        <end position="184"/>
    </location>
</feature>
<dbReference type="RefSeq" id="WP_180842086.1">
    <property type="nucleotide sequence ID" value="NZ_CP059154.1"/>
</dbReference>
<feature type="region of interest" description="Disordered" evidence="1">
    <location>
        <begin position="1"/>
        <end position="239"/>
    </location>
</feature>
<name>A0A7D6CPZ9_9EURY</name>
<dbReference type="OrthoDB" id="170902at2157"/>